<reference evidence="21 22" key="1">
    <citation type="submission" date="2024-03" db="EMBL/GenBank/DDBJ databases">
        <title>Human intestinal bacterial collection.</title>
        <authorList>
            <person name="Pauvert C."/>
            <person name="Hitch T.C.A."/>
            <person name="Clavel T."/>
        </authorList>
    </citation>
    <scope>NUCLEOTIDE SEQUENCE [LARGE SCALE GENOMIC DNA]</scope>
    <source>
        <strain evidence="21 22">CLA-AA-H95</strain>
    </source>
</reference>
<evidence type="ECO:0000259" key="19">
    <source>
        <dbReference type="PROSITE" id="PS51192"/>
    </source>
</evidence>
<keyword evidence="9" id="KW-0862">Zinc</keyword>
<evidence type="ECO:0000256" key="5">
    <source>
        <dbReference type="ARBA" id="ARBA00022741"/>
    </source>
</evidence>
<dbReference type="Proteomes" id="UP001446032">
    <property type="component" value="Unassembled WGS sequence"/>
</dbReference>
<comment type="similarity">
    <text evidence="3">Belongs to the helicase family. RecQ subfamily.</text>
</comment>
<evidence type="ECO:0000256" key="16">
    <source>
        <dbReference type="NCBIfam" id="TIGR01389"/>
    </source>
</evidence>
<evidence type="ECO:0000256" key="11">
    <source>
        <dbReference type="ARBA" id="ARBA00023125"/>
    </source>
</evidence>
<gene>
    <name evidence="21" type="primary">recQ</name>
    <name evidence="21" type="ORF">WMO75_02940</name>
</gene>
<keyword evidence="13" id="KW-0234">DNA repair</keyword>
<dbReference type="InterPro" id="IPR018982">
    <property type="entry name" value="RQC_domain"/>
</dbReference>
<evidence type="ECO:0000256" key="6">
    <source>
        <dbReference type="ARBA" id="ARBA00022763"/>
    </source>
</evidence>
<comment type="catalytic activity">
    <reaction evidence="15">
        <text>Couples ATP hydrolysis with the unwinding of duplex DNA by translocating in the 3'-5' direction.</text>
        <dbReference type="EC" id="5.6.2.4"/>
    </reaction>
</comment>
<keyword evidence="6" id="KW-0227">DNA damage</keyword>
<evidence type="ECO:0000256" key="3">
    <source>
        <dbReference type="ARBA" id="ARBA00005446"/>
    </source>
</evidence>
<feature type="compositionally biased region" description="Basic and acidic residues" evidence="17">
    <location>
        <begin position="514"/>
        <end position="525"/>
    </location>
</feature>
<evidence type="ECO:0000256" key="12">
    <source>
        <dbReference type="ARBA" id="ARBA00023172"/>
    </source>
</evidence>
<evidence type="ECO:0000313" key="22">
    <source>
        <dbReference type="Proteomes" id="UP001446032"/>
    </source>
</evidence>
<dbReference type="NCBIfam" id="TIGR01389">
    <property type="entry name" value="recQ"/>
    <property type="match status" value="1"/>
</dbReference>
<dbReference type="InterPro" id="IPR006293">
    <property type="entry name" value="DNA_helicase_ATP-dep_RecQ_bac"/>
</dbReference>
<evidence type="ECO:0000256" key="8">
    <source>
        <dbReference type="ARBA" id="ARBA00022806"/>
    </source>
</evidence>
<evidence type="ECO:0000256" key="17">
    <source>
        <dbReference type="SAM" id="MobiDB-lite"/>
    </source>
</evidence>
<dbReference type="InterPro" id="IPR011545">
    <property type="entry name" value="DEAD/DEAH_box_helicase_dom"/>
</dbReference>
<evidence type="ECO:0000256" key="7">
    <source>
        <dbReference type="ARBA" id="ARBA00022801"/>
    </source>
</evidence>
<dbReference type="PROSITE" id="PS50967">
    <property type="entry name" value="HRDC"/>
    <property type="match status" value="1"/>
</dbReference>
<dbReference type="SMART" id="SM00490">
    <property type="entry name" value="HELICc"/>
    <property type="match status" value="1"/>
</dbReference>
<dbReference type="GO" id="GO:0003678">
    <property type="term" value="F:DNA helicase activity"/>
    <property type="evidence" value="ECO:0007669"/>
    <property type="project" value="UniProtKB-EC"/>
</dbReference>
<dbReference type="InterPro" id="IPR001650">
    <property type="entry name" value="Helicase_C-like"/>
</dbReference>
<evidence type="ECO:0000256" key="13">
    <source>
        <dbReference type="ARBA" id="ARBA00023204"/>
    </source>
</evidence>
<dbReference type="SMART" id="SM00487">
    <property type="entry name" value="DEXDc"/>
    <property type="match status" value="1"/>
</dbReference>
<evidence type="ECO:0000256" key="15">
    <source>
        <dbReference type="ARBA" id="ARBA00034617"/>
    </source>
</evidence>
<dbReference type="Pfam" id="PF16124">
    <property type="entry name" value="RecQ_Zn_bind"/>
    <property type="match status" value="1"/>
</dbReference>
<dbReference type="SUPFAM" id="SSF46785">
    <property type="entry name" value="Winged helix' DNA-binding domain"/>
    <property type="match status" value="1"/>
</dbReference>
<dbReference type="InterPro" id="IPR044876">
    <property type="entry name" value="HRDC_dom_sf"/>
</dbReference>
<dbReference type="InterPro" id="IPR004589">
    <property type="entry name" value="DNA_helicase_ATP-dep_RecQ"/>
</dbReference>
<dbReference type="PANTHER" id="PTHR13710:SF105">
    <property type="entry name" value="ATP-DEPENDENT DNA HELICASE Q1"/>
    <property type="match status" value="1"/>
</dbReference>
<evidence type="ECO:0000259" key="20">
    <source>
        <dbReference type="PROSITE" id="PS51194"/>
    </source>
</evidence>
<dbReference type="InterPro" id="IPR036388">
    <property type="entry name" value="WH-like_DNA-bd_sf"/>
</dbReference>
<keyword evidence="8 21" id="KW-0347">Helicase</keyword>
<dbReference type="InterPro" id="IPR002121">
    <property type="entry name" value="HRDC_dom"/>
</dbReference>
<organism evidence="21 22">
    <name type="scientific">Blautia intestinihominis</name>
    <dbReference type="NCBI Taxonomy" id="3133152"/>
    <lineage>
        <taxon>Bacteria</taxon>
        <taxon>Bacillati</taxon>
        <taxon>Bacillota</taxon>
        <taxon>Clostridia</taxon>
        <taxon>Lachnospirales</taxon>
        <taxon>Lachnospiraceae</taxon>
        <taxon>Blautia</taxon>
    </lineage>
</organism>
<keyword evidence="14" id="KW-0413">Isomerase</keyword>
<keyword evidence="11" id="KW-0238">DNA-binding</keyword>
<feature type="domain" description="Helicase ATP-binding" evidence="19">
    <location>
        <begin position="26"/>
        <end position="195"/>
    </location>
</feature>
<keyword evidence="12" id="KW-0233">DNA recombination</keyword>
<keyword evidence="5" id="KW-0547">Nucleotide-binding</keyword>
<keyword evidence="10" id="KW-0067">ATP-binding</keyword>
<protein>
    <recommendedName>
        <fullName evidence="16">DNA helicase RecQ</fullName>
        <ecNumber evidence="16">5.6.2.4</ecNumber>
    </recommendedName>
</protein>
<keyword evidence="7 21" id="KW-0378">Hydrolase</keyword>
<name>A0ABV1AGM0_9FIRM</name>
<dbReference type="Gene3D" id="1.10.150.80">
    <property type="entry name" value="HRDC domain"/>
    <property type="match status" value="1"/>
</dbReference>
<evidence type="ECO:0000256" key="2">
    <source>
        <dbReference type="ARBA" id="ARBA00001947"/>
    </source>
</evidence>
<dbReference type="EMBL" id="JBBMEI010000005">
    <property type="protein sequence ID" value="MEQ2357308.1"/>
    <property type="molecule type" value="Genomic_DNA"/>
</dbReference>
<feature type="domain" description="Helicase C-terminal" evidence="20">
    <location>
        <begin position="212"/>
        <end position="369"/>
    </location>
</feature>
<dbReference type="InterPro" id="IPR036390">
    <property type="entry name" value="WH_DNA-bd_sf"/>
</dbReference>
<dbReference type="InterPro" id="IPR032284">
    <property type="entry name" value="RecQ_Zn-bd"/>
</dbReference>
<dbReference type="PANTHER" id="PTHR13710">
    <property type="entry name" value="DNA HELICASE RECQ FAMILY MEMBER"/>
    <property type="match status" value="1"/>
</dbReference>
<dbReference type="GO" id="GO:0016787">
    <property type="term" value="F:hydrolase activity"/>
    <property type="evidence" value="ECO:0007669"/>
    <property type="project" value="UniProtKB-KW"/>
</dbReference>
<evidence type="ECO:0000259" key="18">
    <source>
        <dbReference type="PROSITE" id="PS50967"/>
    </source>
</evidence>
<dbReference type="PROSITE" id="PS51194">
    <property type="entry name" value="HELICASE_CTER"/>
    <property type="match status" value="1"/>
</dbReference>
<keyword evidence="22" id="KW-1185">Reference proteome</keyword>
<evidence type="ECO:0000256" key="10">
    <source>
        <dbReference type="ARBA" id="ARBA00022840"/>
    </source>
</evidence>
<comment type="cofactor">
    <cofactor evidence="1">
        <name>Mg(2+)</name>
        <dbReference type="ChEBI" id="CHEBI:18420"/>
    </cofactor>
</comment>
<dbReference type="Pfam" id="PF00570">
    <property type="entry name" value="HRDC"/>
    <property type="match status" value="1"/>
</dbReference>
<dbReference type="SMART" id="SM00956">
    <property type="entry name" value="RQC"/>
    <property type="match status" value="1"/>
</dbReference>
<evidence type="ECO:0000256" key="14">
    <source>
        <dbReference type="ARBA" id="ARBA00023235"/>
    </source>
</evidence>
<dbReference type="SUPFAM" id="SSF47819">
    <property type="entry name" value="HRDC-like"/>
    <property type="match status" value="1"/>
</dbReference>
<dbReference type="CDD" id="cd17920">
    <property type="entry name" value="DEXHc_RecQ"/>
    <property type="match status" value="1"/>
</dbReference>
<dbReference type="SUPFAM" id="SSF52540">
    <property type="entry name" value="P-loop containing nucleoside triphosphate hydrolases"/>
    <property type="match status" value="1"/>
</dbReference>
<dbReference type="EC" id="5.6.2.4" evidence="16"/>
<dbReference type="NCBIfam" id="TIGR00614">
    <property type="entry name" value="recQ_fam"/>
    <property type="match status" value="1"/>
</dbReference>
<dbReference type="Pfam" id="PF09382">
    <property type="entry name" value="RQC"/>
    <property type="match status" value="1"/>
</dbReference>
<dbReference type="PROSITE" id="PS51192">
    <property type="entry name" value="HELICASE_ATP_BIND_1"/>
    <property type="match status" value="1"/>
</dbReference>
<dbReference type="SMART" id="SM00341">
    <property type="entry name" value="HRDC"/>
    <property type="match status" value="1"/>
</dbReference>
<dbReference type="InterPro" id="IPR010997">
    <property type="entry name" value="HRDC-like_sf"/>
</dbReference>
<sequence>MTDEKYDILKRYFGYDTFREGQEQVIDELLSGRDVLGVMPTGAGKSLCYQIPALIFSGITLVISPLISLMKDQVRALNEAGVHAAYLNSSLTQGQYYKALSLAVEGRYPIIYVAPERLLTDSFLSFAVNADIAMVAVDEAHCVSQWGQDFRPSYLKITEFIEKLPKRPVVAAFTATATKEVRGDIQNILMLKTPYVVTTGFDRSNLFFQVESPKDKYAEVKNYIEQHPDESGIIYCLTRKLVEEVCGKLIRDGFRATRYHAGLSDEERRINQDDFIYDRSPIMVATNAFGMGIDKPDVRYVIHYNMPKNMESYYQEAGRAGRDGESSKCILLYSGQDVITNRFFIENNQDNEELDDATQELVMQRDEERLRQMTFYCFTHDCLRSYILRYFGEYGAAYCGNCSNCLTEFEEKDVTEEAKAIAECINSSHQRYGVNVILDTLHGANTAKIRQYHMEENPSYGKLSKVPAYRLRQIFNELLVQDYLRLSDDGYTIVKFGPRIGELLAQDSTIQMKLPKEQEKKPKEKLSRKRKAPVSGLTEEDQPLFQKLRELRTEIARREKIPPYMVFSDKTLIHMCILKPVDKERMLQVTGVGEHKYEKYGKEFEIRIKELI</sequence>
<accession>A0ABV1AGM0</accession>
<feature type="domain" description="HRDC" evidence="18">
    <location>
        <begin position="538"/>
        <end position="612"/>
    </location>
</feature>
<dbReference type="CDD" id="cd18794">
    <property type="entry name" value="SF2_C_RecQ"/>
    <property type="match status" value="1"/>
</dbReference>
<evidence type="ECO:0000313" key="21">
    <source>
        <dbReference type="EMBL" id="MEQ2357308.1"/>
    </source>
</evidence>
<dbReference type="InterPro" id="IPR027417">
    <property type="entry name" value="P-loop_NTPase"/>
</dbReference>
<comment type="cofactor">
    <cofactor evidence="2">
        <name>Zn(2+)</name>
        <dbReference type="ChEBI" id="CHEBI:29105"/>
    </cofactor>
</comment>
<dbReference type="Pfam" id="PF00271">
    <property type="entry name" value="Helicase_C"/>
    <property type="match status" value="1"/>
</dbReference>
<dbReference type="Gene3D" id="3.40.50.300">
    <property type="entry name" value="P-loop containing nucleotide triphosphate hydrolases"/>
    <property type="match status" value="2"/>
</dbReference>
<dbReference type="RefSeq" id="WP_349077575.1">
    <property type="nucleotide sequence ID" value="NZ_JBBMEI010000005.1"/>
</dbReference>
<evidence type="ECO:0000256" key="1">
    <source>
        <dbReference type="ARBA" id="ARBA00001946"/>
    </source>
</evidence>
<dbReference type="Pfam" id="PF00270">
    <property type="entry name" value="DEAD"/>
    <property type="match status" value="1"/>
</dbReference>
<dbReference type="InterPro" id="IPR014001">
    <property type="entry name" value="Helicase_ATP-bd"/>
</dbReference>
<proteinExistence type="inferred from homology"/>
<feature type="region of interest" description="Disordered" evidence="17">
    <location>
        <begin position="513"/>
        <end position="538"/>
    </location>
</feature>
<evidence type="ECO:0000256" key="4">
    <source>
        <dbReference type="ARBA" id="ARBA00022723"/>
    </source>
</evidence>
<dbReference type="Gene3D" id="1.10.10.10">
    <property type="entry name" value="Winged helix-like DNA-binding domain superfamily/Winged helix DNA-binding domain"/>
    <property type="match status" value="1"/>
</dbReference>
<evidence type="ECO:0000256" key="9">
    <source>
        <dbReference type="ARBA" id="ARBA00022833"/>
    </source>
</evidence>
<comment type="caution">
    <text evidence="21">The sequence shown here is derived from an EMBL/GenBank/DDBJ whole genome shotgun (WGS) entry which is preliminary data.</text>
</comment>
<keyword evidence="4" id="KW-0479">Metal-binding</keyword>